<evidence type="ECO:0000256" key="5">
    <source>
        <dbReference type="RuleBase" id="RU361279"/>
    </source>
</evidence>
<name>B4D0W6_9BACT</name>
<accession>B4D0W6</accession>
<evidence type="ECO:0000313" key="6">
    <source>
        <dbReference type="EMBL" id="EDY19978.1"/>
    </source>
</evidence>
<dbReference type="PANTHER" id="PTHR23407">
    <property type="entry name" value="ATPASE INHIBITOR/5-FORMYLTETRAHYDROFOLATE CYCLO-LIGASE"/>
    <property type="match status" value="1"/>
</dbReference>
<dbReference type="EC" id="6.3.3.2" evidence="5"/>
<protein>
    <recommendedName>
        <fullName evidence="5">5-formyltetrahydrofolate cyclo-ligase</fullName>
        <ecNumber evidence="5">6.3.3.2</ecNumber>
    </recommendedName>
</protein>
<keyword evidence="3 4" id="KW-0067">ATP-binding</keyword>
<dbReference type="GO" id="GO:0046872">
    <property type="term" value="F:metal ion binding"/>
    <property type="evidence" value="ECO:0007669"/>
    <property type="project" value="UniProtKB-KW"/>
</dbReference>
<dbReference type="SUPFAM" id="SSF100950">
    <property type="entry name" value="NagB/RpiA/CoA transferase-like"/>
    <property type="match status" value="1"/>
</dbReference>
<dbReference type="Gene3D" id="3.40.50.10420">
    <property type="entry name" value="NagB/RpiA/CoA transferase-like"/>
    <property type="match status" value="1"/>
</dbReference>
<dbReference type="Proteomes" id="UP000005824">
    <property type="component" value="Unassembled WGS sequence"/>
</dbReference>
<comment type="caution">
    <text evidence="6">The sequence shown here is derived from an EMBL/GenBank/DDBJ whole genome shotgun (WGS) entry which is preliminary data.</text>
</comment>
<evidence type="ECO:0000256" key="3">
    <source>
        <dbReference type="ARBA" id="ARBA00022840"/>
    </source>
</evidence>
<keyword evidence="7" id="KW-1185">Reference proteome</keyword>
<dbReference type="PIRSF" id="PIRSF006806">
    <property type="entry name" value="FTHF_cligase"/>
    <property type="match status" value="1"/>
</dbReference>
<dbReference type="EMBL" id="ABVL01000006">
    <property type="protein sequence ID" value="EDY19978.1"/>
    <property type="molecule type" value="Genomic_DNA"/>
</dbReference>
<feature type="binding site" evidence="4">
    <location>
        <begin position="120"/>
        <end position="128"/>
    </location>
    <ligand>
        <name>ATP</name>
        <dbReference type="ChEBI" id="CHEBI:30616"/>
    </ligand>
</feature>
<keyword evidence="6" id="KW-0436">Ligase</keyword>
<keyword evidence="5" id="KW-0479">Metal-binding</keyword>
<comment type="cofactor">
    <cofactor evidence="5">
        <name>Mg(2+)</name>
        <dbReference type="ChEBI" id="CHEBI:18420"/>
    </cofactor>
</comment>
<evidence type="ECO:0000256" key="2">
    <source>
        <dbReference type="ARBA" id="ARBA00022741"/>
    </source>
</evidence>
<dbReference type="Pfam" id="PF01812">
    <property type="entry name" value="5-FTHF_cyc-lig"/>
    <property type="match status" value="1"/>
</dbReference>
<dbReference type="AlphaFoldDB" id="B4D0W6"/>
<evidence type="ECO:0000256" key="4">
    <source>
        <dbReference type="PIRSR" id="PIRSR006806-1"/>
    </source>
</evidence>
<dbReference type="GO" id="GO:0005524">
    <property type="term" value="F:ATP binding"/>
    <property type="evidence" value="ECO:0007669"/>
    <property type="project" value="UniProtKB-KW"/>
</dbReference>
<dbReference type="PANTHER" id="PTHR23407:SF1">
    <property type="entry name" value="5-FORMYLTETRAHYDROFOLATE CYCLO-LIGASE"/>
    <property type="match status" value="1"/>
</dbReference>
<evidence type="ECO:0000313" key="7">
    <source>
        <dbReference type="Proteomes" id="UP000005824"/>
    </source>
</evidence>
<comment type="catalytic activity">
    <reaction evidence="5">
        <text>(6S)-5-formyl-5,6,7,8-tetrahydrofolate + ATP = (6R)-5,10-methenyltetrahydrofolate + ADP + phosphate</text>
        <dbReference type="Rhea" id="RHEA:10488"/>
        <dbReference type="ChEBI" id="CHEBI:30616"/>
        <dbReference type="ChEBI" id="CHEBI:43474"/>
        <dbReference type="ChEBI" id="CHEBI:57455"/>
        <dbReference type="ChEBI" id="CHEBI:57457"/>
        <dbReference type="ChEBI" id="CHEBI:456216"/>
        <dbReference type="EC" id="6.3.3.2"/>
    </reaction>
</comment>
<evidence type="ECO:0000256" key="1">
    <source>
        <dbReference type="ARBA" id="ARBA00010638"/>
    </source>
</evidence>
<dbReference type="InterPro" id="IPR002698">
    <property type="entry name" value="FTHF_cligase"/>
</dbReference>
<dbReference type="InterPro" id="IPR037171">
    <property type="entry name" value="NagB/RpiA_transferase-like"/>
</dbReference>
<keyword evidence="5" id="KW-0460">Magnesium</keyword>
<feature type="binding site" evidence="4">
    <location>
        <position position="44"/>
    </location>
    <ligand>
        <name>substrate</name>
    </ligand>
</feature>
<dbReference type="STRING" id="497964.CfE428DRAFT_2567"/>
<comment type="similarity">
    <text evidence="1 5">Belongs to the 5-formyltetrahydrofolate cyclo-ligase family.</text>
</comment>
<reference evidence="6 7" key="1">
    <citation type="journal article" date="2011" name="J. Bacteriol.">
        <title>Genome sequence of Chthoniobacter flavus Ellin428, an aerobic heterotrophic soil bacterium.</title>
        <authorList>
            <person name="Kant R."/>
            <person name="van Passel M.W."/>
            <person name="Palva A."/>
            <person name="Lucas S."/>
            <person name="Lapidus A."/>
            <person name="Glavina Del Rio T."/>
            <person name="Dalin E."/>
            <person name="Tice H."/>
            <person name="Bruce D."/>
            <person name="Goodwin L."/>
            <person name="Pitluck S."/>
            <person name="Larimer F.W."/>
            <person name="Land M.L."/>
            <person name="Hauser L."/>
            <person name="Sangwan P."/>
            <person name="de Vos W.M."/>
            <person name="Janssen P.H."/>
            <person name="Smidt H."/>
        </authorList>
    </citation>
    <scope>NUCLEOTIDE SEQUENCE [LARGE SCALE GENOMIC DNA]</scope>
    <source>
        <strain evidence="6 7">Ellin428</strain>
    </source>
</reference>
<gene>
    <name evidence="6" type="ORF">CfE428DRAFT_2567</name>
</gene>
<dbReference type="InterPro" id="IPR024185">
    <property type="entry name" value="FTHF_cligase-like_sf"/>
</dbReference>
<dbReference type="InParanoid" id="B4D0W6"/>
<dbReference type="GO" id="GO:0035999">
    <property type="term" value="P:tetrahydrofolate interconversion"/>
    <property type="evidence" value="ECO:0007669"/>
    <property type="project" value="TreeGrafter"/>
</dbReference>
<sequence>MRTRLAALGATRDEKSKAIAATLAHHPALQSGRHVAIYSPIPSEPDIELLWKIAPGRFCYPRVADGKMEFVEVEKLEHLITSSWHPHIREHRLPEARVVSPEEIGVIFVPGLAFTKNGHRLGRGGGYYDRYLSSLPASTMKIGICFALQIVDTLPLESHDQELNAVVTEDGLIVRPTPL</sequence>
<dbReference type="NCBIfam" id="TIGR02727">
    <property type="entry name" value="MTHFS_bact"/>
    <property type="match status" value="1"/>
</dbReference>
<keyword evidence="2 4" id="KW-0547">Nucleotide-binding</keyword>
<dbReference type="FunCoup" id="B4D0W6">
    <property type="interactions" value="332"/>
</dbReference>
<dbReference type="eggNOG" id="COG0212">
    <property type="taxonomic scope" value="Bacteria"/>
</dbReference>
<organism evidence="6 7">
    <name type="scientific">Chthoniobacter flavus Ellin428</name>
    <dbReference type="NCBI Taxonomy" id="497964"/>
    <lineage>
        <taxon>Bacteria</taxon>
        <taxon>Pseudomonadati</taxon>
        <taxon>Verrucomicrobiota</taxon>
        <taxon>Spartobacteria</taxon>
        <taxon>Chthoniobacterales</taxon>
        <taxon>Chthoniobacteraceae</taxon>
        <taxon>Chthoniobacter</taxon>
    </lineage>
</organism>
<dbReference type="GO" id="GO:0009396">
    <property type="term" value="P:folic acid-containing compound biosynthetic process"/>
    <property type="evidence" value="ECO:0007669"/>
    <property type="project" value="TreeGrafter"/>
</dbReference>
<dbReference type="GO" id="GO:0030272">
    <property type="term" value="F:5-formyltetrahydrofolate cyclo-ligase activity"/>
    <property type="evidence" value="ECO:0007669"/>
    <property type="project" value="UniProtKB-EC"/>
</dbReference>
<proteinExistence type="inferred from homology"/>